<keyword evidence="9" id="KW-1185">Reference proteome</keyword>
<dbReference type="Pfam" id="PF18787">
    <property type="entry name" value="CRM1_repeat_3"/>
    <property type="match status" value="1"/>
</dbReference>
<comment type="subcellular location">
    <subcellularLocation>
        <location evidence="1">Nucleus</location>
    </subcellularLocation>
</comment>
<evidence type="ECO:0000259" key="6">
    <source>
        <dbReference type="PROSITE" id="PS50166"/>
    </source>
</evidence>
<keyword evidence="5" id="KW-0539">Nucleus</keyword>
<dbReference type="Pfam" id="PF08767">
    <property type="entry name" value="CRM1_C"/>
    <property type="match status" value="1"/>
</dbReference>
<evidence type="ECO:0000313" key="7">
    <source>
        <dbReference type="EMBL" id="CAF1019663.1"/>
    </source>
</evidence>
<dbReference type="GO" id="GO:0000056">
    <property type="term" value="P:ribosomal small subunit export from nucleus"/>
    <property type="evidence" value="ECO:0007669"/>
    <property type="project" value="TreeGrafter"/>
</dbReference>
<evidence type="ECO:0000256" key="2">
    <source>
        <dbReference type="ARBA" id="ARBA00009466"/>
    </source>
</evidence>
<dbReference type="EMBL" id="CAJNOM010000198">
    <property type="protein sequence ID" value="CAF1215500.1"/>
    <property type="molecule type" value="Genomic_DNA"/>
</dbReference>
<evidence type="ECO:0000313" key="9">
    <source>
        <dbReference type="Proteomes" id="UP000663832"/>
    </source>
</evidence>
<dbReference type="SMART" id="SM00913">
    <property type="entry name" value="IBN_N"/>
    <property type="match status" value="1"/>
</dbReference>
<sequence length="1068" mass="124387">MQLIEQAQTLLNFDNQATFDVNILDAVINTMYRGQGDAQRQASEVLNILRDHPDAWTKVDCILEYSKCQETKYYALQILEKTIKIRWKTLPKEQCEAIKQFIVSMIISHSQNQQSIEREKVYLSKLNIILVQILKHEWPKNWPNFISDIVEASKTNESMCQNNLEILKLLSEEVFDFSSGQMTQTKAKHLKDTMCTEFTKIFQLCEYVVDKSRHPPLLLVTLETLLRFLSWIPLGYIFETNMANTLIDTFFTVPMFRNVTLRCLTEIASIQISQYESKLIEFFRHTMIQLKTIMPLTIDLKSVYRTAKDDDQKFIQNLALFLAIFLKEHGLLIERTPDLKETLLEALQYLVFISEVDDIEIFKICLEYWNILSSELYREVPYQQTALSYMRNMNNTSSRRQFYSVILSKVRRVMISRMARPEEVLIVENERGEVVREFMKDTDAINLYKNMRETLVYLTHLNYLDTESIMTEKLANQINGSEWSWKNLNTLCWAIGSISGAMVEDDEKRFLVTVIKELLGLVEQKRGKDNKAIVASNIMYVVGQYPRFLRAHWKFLKTVVNKLFEFMHETHEGVQDMACDTFIKISQKCRRHFITIQLGESQPFVEEILTNINGIICHLEAHQVQTFYEAVGHMIAASIDIIQQTKLIDKYMQLPNEMWNTIIFQAKKSVECLKDPDIINNILNILKTNIRASKALGAPYVHQLIKIYQDMLHIYKVTSENINQAIRIHGSIVVKQRLIKSMMAIKEDTLILIGNYFSKANNTQQILDEFFPPLITFVLIDYRDCHCDARESEVLNLLAILVNKAENRFINRVPEVFDLTFEHTLHMIDKNFEDYPDHRKNFYIFLQSVANVCFPALIALNATQFKFVYDSIMWALKHTMRTISELGLEILQTMIRKFQTCDPQAAQNFYQVYYLETMQHIFAVVAECSHTSGLTAHSQILANLFLIAEQGLIKIPLAPEVQDPSQNLLYIQQFMANLLKTAFSHLQDNQIKVIIEGFVALDQDIVGFKEHLRDFLVQIRETNGNDTADLYLEDREQTLKLAAEEKRKIQMSVPGILNPHEIPEDMQD</sequence>
<dbReference type="EMBL" id="CAJNOI010000080">
    <property type="protein sequence ID" value="CAF1019663.1"/>
    <property type="molecule type" value="Genomic_DNA"/>
</dbReference>
<dbReference type="Proteomes" id="UP000663832">
    <property type="component" value="Unassembled WGS sequence"/>
</dbReference>
<dbReference type="GO" id="GO:0005737">
    <property type="term" value="C:cytoplasm"/>
    <property type="evidence" value="ECO:0007669"/>
    <property type="project" value="TreeGrafter"/>
</dbReference>
<dbReference type="InterPro" id="IPR045065">
    <property type="entry name" value="XPO1/5"/>
</dbReference>
<dbReference type="FunFam" id="1.25.10.10:FF:000022">
    <property type="entry name" value="protein EXPORTIN 1A"/>
    <property type="match status" value="1"/>
</dbReference>
<dbReference type="GO" id="GO:0006611">
    <property type="term" value="P:protein export from nucleus"/>
    <property type="evidence" value="ECO:0007669"/>
    <property type="project" value="InterPro"/>
</dbReference>
<dbReference type="PANTHER" id="PTHR11223:SF2">
    <property type="entry name" value="EXPORTIN-1"/>
    <property type="match status" value="1"/>
</dbReference>
<dbReference type="PANTHER" id="PTHR11223">
    <property type="entry name" value="EXPORTIN 1/5"/>
    <property type="match status" value="1"/>
</dbReference>
<evidence type="ECO:0000256" key="5">
    <source>
        <dbReference type="ARBA" id="ARBA00023242"/>
    </source>
</evidence>
<dbReference type="OrthoDB" id="27218at2759"/>
<evidence type="ECO:0000256" key="1">
    <source>
        <dbReference type="ARBA" id="ARBA00004123"/>
    </source>
</evidence>
<evidence type="ECO:0000313" key="10">
    <source>
        <dbReference type="Proteomes" id="UP000663877"/>
    </source>
</evidence>
<dbReference type="Pfam" id="PF08389">
    <property type="entry name" value="Xpo1"/>
    <property type="match status" value="1"/>
</dbReference>
<dbReference type="Pfam" id="PF18777">
    <property type="entry name" value="CRM1_repeat"/>
    <property type="match status" value="1"/>
</dbReference>
<dbReference type="GO" id="GO:0005634">
    <property type="term" value="C:nucleus"/>
    <property type="evidence" value="ECO:0007669"/>
    <property type="project" value="UniProtKB-SubCell"/>
</dbReference>
<dbReference type="InterPro" id="IPR001494">
    <property type="entry name" value="Importin-beta_N"/>
</dbReference>
<organism evidence="7 10">
    <name type="scientific">Adineta steineri</name>
    <dbReference type="NCBI Taxonomy" id="433720"/>
    <lineage>
        <taxon>Eukaryota</taxon>
        <taxon>Metazoa</taxon>
        <taxon>Spiralia</taxon>
        <taxon>Gnathifera</taxon>
        <taxon>Rotifera</taxon>
        <taxon>Eurotatoria</taxon>
        <taxon>Bdelloidea</taxon>
        <taxon>Adinetida</taxon>
        <taxon>Adinetidae</taxon>
        <taxon>Adineta</taxon>
    </lineage>
</organism>
<dbReference type="AlphaFoldDB" id="A0A814I866"/>
<keyword evidence="3" id="KW-0813">Transport</keyword>
<accession>A0A814I866</accession>
<comment type="caution">
    <text evidence="7">The sequence shown here is derived from an EMBL/GenBank/DDBJ whole genome shotgun (WGS) entry which is preliminary data.</text>
</comment>
<feature type="domain" description="Importin N-terminal" evidence="6">
    <location>
        <begin position="42"/>
        <end position="108"/>
    </location>
</feature>
<dbReference type="SUPFAM" id="SSF48371">
    <property type="entry name" value="ARM repeat"/>
    <property type="match status" value="1"/>
</dbReference>
<protein>
    <recommendedName>
        <fullName evidence="6">Importin N-terminal domain-containing protein</fullName>
    </recommendedName>
</protein>
<dbReference type="Pfam" id="PF18784">
    <property type="entry name" value="CRM1_repeat_2"/>
    <property type="match status" value="1"/>
</dbReference>
<dbReference type="InterPro" id="IPR014877">
    <property type="entry name" value="XPO1_C_dom"/>
</dbReference>
<evidence type="ECO:0000313" key="8">
    <source>
        <dbReference type="EMBL" id="CAF1215500.1"/>
    </source>
</evidence>
<name>A0A814I866_9BILA</name>
<evidence type="ECO:0000256" key="3">
    <source>
        <dbReference type="ARBA" id="ARBA00022448"/>
    </source>
</evidence>
<reference evidence="7" key="1">
    <citation type="submission" date="2021-02" db="EMBL/GenBank/DDBJ databases">
        <authorList>
            <person name="Nowell W R."/>
        </authorList>
    </citation>
    <scope>NUCLEOTIDE SEQUENCE</scope>
</reference>
<dbReference type="InterPro" id="IPR040485">
    <property type="entry name" value="XPO1_repeat_3"/>
</dbReference>
<dbReference type="GO" id="GO:0000055">
    <property type="term" value="P:ribosomal large subunit export from nucleus"/>
    <property type="evidence" value="ECO:0007669"/>
    <property type="project" value="TreeGrafter"/>
</dbReference>
<dbReference type="SMART" id="SM01102">
    <property type="entry name" value="CRM1_C"/>
    <property type="match status" value="1"/>
</dbReference>
<dbReference type="InterPro" id="IPR013598">
    <property type="entry name" value="Exportin-1/Importin-b-like"/>
</dbReference>
<comment type="similarity">
    <text evidence="2">Belongs to the exportin family.</text>
</comment>
<gene>
    <name evidence="7" type="ORF">BJG266_LOCUS16927</name>
    <name evidence="8" type="ORF">QVE165_LOCUS26604</name>
</gene>
<dbReference type="InterPro" id="IPR011989">
    <property type="entry name" value="ARM-like"/>
</dbReference>
<dbReference type="GO" id="GO:0005049">
    <property type="term" value="F:nuclear export signal receptor activity"/>
    <property type="evidence" value="ECO:0007669"/>
    <property type="project" value="InterPro"/>
</dbReference>
<dbReference type="InterPro" id="IPR041123">
    <property type="entry name" value="CRM1_repeat"/>
</dbReference>
<keyword evidence="4" id="KW-0653">Protein transport</keyword>
<evidence type="ECO:0000256" key="4">
    <source>
        <dbReference type="ARBA" id="ARBA00022927"/>
    </source>
</evidence>
<dbReference type="Gene3D" id="1.25.10.10">
    <property type="entry name" value="Leucine-rich Repeat Variant"/>
    <property type="match status" value="1"/>
</dbReference>
<dbReference type="PROSITE" id="PS50166">
    <property type="entry name" value="IMPORTIN_B_NT"/>
    <property type="match status" value="1"/>
</dbReference>
<dbReference type="Pfam" id="PF03810">
    <property type="entry name" value="IBN_N"/>
    <property type="match status" value="1"/>
</dbReference>
<proteinExistence type="inferred from homology"/>
<dbReference type="Proteomes" id="UP000663877">
    <property type="component" value="Unassembled WGS sequence"/>
</dbReference>
<dbReference type="InterPro" id="IPR016024">
    <property type="entry name" value="ARM-type_fold"/>
</dbReference>
<dbReference type="GO" id="GO:0031267">
    <property type="term" value="F:small GTPase binding"/>
    <property type="evidence" value="ECO:0007669"/>
    <property type="project" value="InterPro"/>
</dbReference>
<dbReference type="InterPro" id="IPR041235">
    <property type="entry name" value="Exp1_repeat_2"/>
</dbReference>